<dbReference type="Proteomes" id="UP000225972">
    <property type="component" value="Unassembled WGS sequence"/>
</dbReference>
<name>A0A238JEM4_9RHOB</name>
<evidence type="ECO:0000313" key="1">
    <source>
        <dbReference type="EMBL" id="SMX29131.1"/>
    </source>
</evidence>
<accession>A0A238JEM4</accession>
<organism evidence="1 2">
    <name type="scientific">Pelagimonas phthalicica</name>
    <dbReference type="NCBI Taxonomy" id="1037362"/>
    <lineage>
        <taxon>Bacteria</taxon>
        <taxon>Pseudomonadati</taxon>
        <taxon>Pseudomonadota</taxon>
        <taxon>Alphaproteobacteria</taxon>
        <taxon>Rhodobacterales</taxon>
        <taxon>Roseobacteraceae</taxon>
        <taxon>Pelagimonas</taxon>
    </lineage>
</organism>
<reference evidence="2" key="1">
    <citation type="submission" date="2017-05" db="EMBL/GenBank/DDBJ databases">
        <authorList>
            <person name="Rodrigo-Torres L."/>
            <person name="Arahal R. D."/>
            <person name="Lucena T."/>
        </authorList>
    </citation>
    <scope>NUCLEOTIDE SEQUENCE [LARGE SCALE GENOMIC DNA]</scope>
    <source>
        <strain evidence="2">CECT 8649</strain>
    </source>
</reference>
<evidence type="ECO:0000313" key="2">
    <source>
        <dbReference type="Proteomes" id="UP000225972"/>
    </source>
</evidence>
<dbReference type="AlphaFoldDB" id="A0A238JEM4"/>
<dbReference type="RefSeq" id="WP_166652768.1">
    <property type="nucleotide sequence ID" value="NZ_FXXP01000002.1"/>
</dbReference>
<dbReference type="EMBL" id="FXXP01000002">
    <property type="protein sequence ID" value="SMX29131.1"/>
    <property type="molecule type" value="Genomic_DNA"/>
</dbReference>
<keyword evidence="2" id="KW-1185">Reference proteome</keyword>
<protein>
    <submittedName>
        <fullName evidence="1">Uncharacterized protein</fullName>
    </submittedName>
</protein>
<gene>
    <name evidence="1" type="ORF">TRP8649_03263</name>
</gene>
<sequence length="57" mass="6276">MDIFAKKKQEGCLSGLDVVAAINLPGLPGAFFKPRSFSLGGHRLPNLYRRTRMTLEG</sequence>
<proteinExistence type="predicted"/>